<feature type="transmembrane region" description="Helical" evidence="5">
    <location>
        <begin position="352"/>
        <end position="369"/>
    </location>
</feature>
<reference evidence="7 8" key="1">
    <citation type="submission" date="2021-01" db="EMBL/GenBank/DDBJ databases">
        <title>Whole genome shotgun sequence of Microbispora siamensis NBRC 104113.</title>
        <authorList>
            <person name="Komaki H."/>
            <person name="Tamura T."/>
        </authorList>
    </citation>
    <scope>NUCLEOTIDE SEQUENCE [LARGE SCALE GENOMIC DNA]</scope>
    <source>
        <strain evidence="7 8">NBRC 104113</strain>
    </source>
</reference>
<dbReference type="PANTHER" id="PTHR23528">
    <property type="match status" value="1"/>
</dbReference>
<feature type="transmembrane region" description="Helical" evidence="5">
    <location>
        <begin position="253"/>
        <end position="276"/>
    </location>
</feature>
<evidence type="ECO:0000256" key="3">
    <source>
        <dbReference type="ARBA" id="ARBA00022989"/>
    </source>
</evidence>
<dbReference type="InterPro" id="IPR020846">
    <property type="entry name" value="MFS_dom"/>
</dbReference>
<proteinExistence type="predicted"/>
<feature type="transmembrane region" description="Helical" evidence="5">
    <location>
        <begin position="328"/>
        <end position="346"/>
    </location>
</feature>
<evidence type="ECO:0000313" key="8">
    <source>
        <dbReference type="Proteomes" id="UP000660454"/>
    </source>
</evidence>
<feature type="transmembrane region" description="Helical" evidence="5">
    <location>
        <begin position="148"/>
        <end position="170"/>
    </location>
</feature>
<keyword evidence="2 5" id="KW-0812">Transmembrane</keyword>
<feature type="transmembrane region" description="Helical" evidence="5">
    <location>
        <begin position="113"/>
        <end position="136"/>
    </location>
</feature>
<dbReference type="InterPro" id="IPR011701">
    <property type="entry name" value="MFS"/>
</dbReference>
<dbReference type="RefSeq" id="WP_204050591.1">
    <property type="nucleotide sequence ID" value="NZ_BOOF01000031.1"/>
</dbReference>
<feature type="transmembrane region" description="Helical" evidence="5">
    <location>
        <begin position="176"/>
        <end position="195"/>
    </location>
</feature>
<feature type="transmembrane region" description="Helical" evidence="5">
    <location>
        <begin position="296"/>
        <end position="316"/>
    </location>
</feature>
<evidence type="ECO:0000256" key="2">
    <source>
        <dbReference type="ARBA" id="ARBA00022692"/>
    </source>
</evidence>
<comment type="caution">
    <text evidence="7">The sequence shown here is derived from an EMBL/GenBank/DDBJ whole genome shotgun (WGS) entry which is preliminary data.</text>
</comment>
<evidence type="ECO:0000313" key="7">
    <source>
        <dbReference type="EMBL" id="GIH64320.1"/>
    </source>
</evidence>
<keyword evidence="3 5" id="KW-1133">Transmembrane helix</keyword>
<dbReference type="Gene3D" id="1.20.1250.20">
    <property type="entry name" value="MFS general substrate transporter like domains"/>
    <property type="match status" value="2"/>
</dbReference>
<evidence type="ECO:0000256" key="4">
    <source>
        <dbReference type="ARBA" id="ARBA00023136"/>
    </source>
</evidence>
<evidence type="ECO:0000256" key="5">
    <source>
        <dbReference type="SAM" id="Phobius"/>
    </source>
</evidence>
<dbReference type="Proteomes" id="UP000660454">
    <property type="component" value="Unassembled WGS sequence"/>
</dbReference>
<feature type="transmembrane region" description="Helical" evidence="5">
    <location>
        <begin position="89"/>
        <end position="107"/>
    </location>
</feature>
<dbReference type="SUPFAM" id="SSF103473">
    <property type="entry name" value="MFS general substrate transporter"/>
    <property type="match status" value="1"/>
</dbReference>
<evidence type="ECO:0000259" key="6">
    <source>
        <dbReference type="PROSITE" id="PS50850"/>
    </source>
</evidence>
<dbReference type="PROSITE" id="PS50850">
    <property type="entry name" value="MFS"/>
    <property type="match status" value="1"/>
</dbReference>
<keyword evidence="8" id="KW-1185">Reference proteome</keyword>
<evidence type="ECO:0000256" key="1">
    <source>
        <dbReference type="ARBA" id="ARBA00004651"/>
    </source>
</evidence>
<organism evidence="7 8">
    <name type="scientific">Microbispora siamensis</name>
    <dbReference type="NCBI Taxonomy" id="564413"/>
    <lineage>
        <taxon>Bacteria</taxon>
        <taxon>Bacillati</taxon>
        <taxon>Actinomycetota</taxon>
        <taxon>Actinomycetes</taxon>
        <taxon>Streptosporangiales</taxon>
        <taxon>Streptosporangiaceae</taxon>
        <taxon>Microbispora</taxon>
    </lineage>
</organism>
<dbReference type="Pfam" id="PF07690">
    <property type="entry name" value="MFS_1"/>
    <property type="match status" value="2"/>
</dbReference>
<name>A0ABQ4GSC6_9ACTN</name>
<feature type="transmembrane region" description="Helical" evidence="5">
    <location>
        <begin position="12"/>
        <end position="33"/>
    </location>
</feature>
<protein>
    <submittedName>
        <fullName evidence="7">MFS transporter</fullName>
    </submittedName>
</protein>
<dbReference type="PANTHER" id="PTHR23528:SF1">
    <property type="entry name" value="MAJOR FACILITATOR SUPERFAMILY (MFS) PROFILE DOMAIN-CONTAINING PROTEIN"/>
    <property type="match status" value="1"/>
</dbReference>
<feature type="domain" description="Major facilitator superfamily (MFS) profile" evidence="6">
    <location>
        <begin position="10"/>
        <end position="441"/>
    </location>
</feature>
<keyword evidence="4 5" id="KW-0472">Membrane</keyword>
<comment type="subcellular location">
    <subcellularLocation>
        <location evidence="1">Cell membrane</location>
        <topology evidence="1">Multi-pass membrane protein</topology>
    </subcellularLocation>
</comment>
<dbReference type="InterPro" id="IPR036259">
    <property type="entry name" value="MFS_trans_sf"/>
</dbReference>
<accession>A0ABQ4GSC6</accession>
<feature type="transmembrane region" description="Helical" evidence="5">
    <location>
        <begin position="53"/>
        <end position="77"/>
    </location>
</feature>
<sequence length="441" mass="45845">MDEVRVTPVERVTTGWMTLLALAQMGVIMAMTVGNQILLPSHVAHIDPAHKEASLATVFAVGAVCTIIANPLFGAMSDRTRSRFGRRRPWIVGGALVCAASLVFLAWQESLAGLVVGWAVAQLAFTAALAAAIATVPDQVPVRQRGKVSALAGVGQLTGPLLGGVVATVLLTGAKAGFLSMAALILLLVLPFGLFTREPAEMPAAATAAVTVGTTARAAAPVAAAAGTAGSPPFDLRSFLRRLWVSPRRHPDFAWAWTSRLMITLTLAMAIGYLQYYLRDAVHYERLFPGSTVEQGVVVLVAVFTLSSVVPTLLAGWLSDRYGSRRPAVFVGGLTMAASGLVLTILTSWSAAIAASVLLGAGYGMFAAVDQAMVTQLLPADADRAKDLGIVSLANSASNTLGPVIAAPLVTSAGGYPLMYGVAAGFATLGACLIWRIRGVR</sequence>
<feature type="transmembrane region" description="Helical" evidence="5">
    <location>
        <begin position="416"/>
        <end position="435"/>
    </location>
</feature>
<dbReference type="EMBL" id="BOOF01000031">
    <property type="protein sequence ID" value="GIH64320.1"/>
    <property type="molecule type" value="Genomic_DNA"/>
</dbReference>
<gene>
    <name evidence="7" type="ORF">Msi02_51370</name>
</gene>